<evidence type="ECO:0000313" key="5">
    <source>
        <dbReference type="RefSeq" id="XP_072859877.1"/>
    </source>
</evidence>
<feature type="domain" description="Nucleoside diphosphate kinase-like" evidence="3">
    <location>
        <begin position="154"/>
        <end position="321"/>
    </location>
</feature>
<accession>A0ABM5GQD8</accession>
<dbReference type="InterPro" id="IPR034907">
    <property type="entry name" value="NDK-like_dom"/>
</dbReference>
<dbReference type="InterPro" id="IPR036850">
    <property type="entry name" value="NDK-like_dom_sf"/>
</dbReference>
<comment type="similarity">
    <text evidence="1">Belongs to the NDK family.</text>
</comment>
<comment type="caution">
    <text evidence="1">Lacks conserved residue(s) required for the propagation of feature annotation.</text>
</comment>
<dbReference type="InterPro" id="IPR051766">
    <property type="entry name" value="TXND_domain-containing"/>
</dbReference>
<dbReference type="Pfam" id="PF00085">
    <property type="entry name" value="Thioredoxin"/>
    <property type="match status" value="1"/>
</dbReference>
<dbReference type="PROSITE" id="PS00194">
    <property type="entry name" value="THIOREDOXIN_1"/>
    <property type="match status" value="1"/>
</dbReference>
<feature type="domain" description="Nucleoside diphosphate kinase-like" evidence="3">
    <location>
        <begin position="326"/>
        <end position="460"/>
    </location>
</feature>
<name>A0ABM5GQD8_9SAUR</name>
<feature type="coiled-coil region" evidence="2">
    <location>
        <begin position="241"/>
        <end position="275"/>
    </location>
</feature>
<dbReference type="Pfam" id="PF00334">
    <property type="entry name" value="NDK"/>
    <property type="match status" value="3"/>
</dbReference>
<keyword evidence="2" id="KW-0175">Coiled coil</keyword>
<dbReference type="CDD" id="cd02948">
    <property type="entry name" value="TRX_NDPK"/>
    <property type="match status" value="1"/>
</dbReference>
<dbReference type="Gene3D" id="3.40.30.10">
    <property type="entry name" value="Glutaredoxin"/>
    <property type="match status" value="1"/>
</dbReference>
<protein>
    <submittedName>
        <fullName evidence="5">Thioredoxin domain-containing protein 3</fullName>
    </submittedName>
</protein>
<feature type="domain" description="Nucleoside diphosphate kinase-like" evidence="3">
    <location>
        <begin position="461"/>
        <end position="600"/>
    </location>
</feature>
<dbReference type="SUPFAM" id="SSF52833">
    <property type="entry name" value="Thioredoxin-like"/>
    <property type="match status" value="1"/>
</dbReference>
<evidence type="ECO:0000313" key="4">
    <source>
        <dbReference type="Proteomes" id="UP001652642"/>
    </source>
</evidence>
<dbReference type="PANTHER" id="PTHR46135:SF3">
    <property type="entry name" value="NME_NM23 FAMILY MEMBER 8"/>
    <property type="match status" value="1"/>
</dbReference>
<proteinExistence type="inferred from homology"/>
<dbReference type="PANTHER" id="PTHR46135">
    <property type="entry name" value="NME/NM23 FAMILY MEMBER 8"/>
    <property type="match status" value="1"/>
</dbReference>
<organism evidence="4 5">
    <name type="scientific">Pogona vitticeps</name>
    <name type="common">central bearded dragon</name>
    <dbReference type="NCBI Taxonomy" id="103695"/>
    <lineage>
        <taxon>Eukaryota</taxon>
        <taxon>Metazoa</taxon>
        <taxon>Chordata</taxon>
        <taxon>Craniata</taxon>
        <taxon>Vertebrata</taxon>
        <taxon>Euteleostomi</taxon>
        <taxon>Lepidosauria</taxon>
        <taxon>Squamata</taxon>
        <taxon>Bifurcata</taxon>
        <taxon>Unidentata</taxon>
        <taxon>Episquamata</taxon>
        <taxon>Toxicofera</taxon>
        <taxon>Iguania</taxon>
        <taxon>Acrodonta</taxon>
        <taxon>Agamidae</taxon>
        <taxon>Amphibolurinae</taxon>
        <taxon>Pogona</taxon>
    </lineage>
</organism>
<keyword evidence="4" id="KW-1185">Reference proteome</keyword>
<dbReference type="Gene3D" id="3.30.70.141">
    <property type="entry name" value="Nucleoside diphosphate kinase-like domain"/>
    <property type="match status" value="3"/>
</dbReference>
<dbReference type="CDD" id="cd04416">
    <property type="entry name" value="NDPk_TX"/>
    <property type="match status" value="2"/>
</dbReference>
<dbReference type="InterPro" id="IPR017937">
    <property type="entry name" value="Thioredoxin_CS"/>
</dbReference>
<gene>
    <name evidence="5" type="primary">NME8</name>
</gene>
<reference evidence="5" key="1">
    <citation type="submission" date="2025-08" db="UniProtKB">
        <authorList>
            <consortium name="RefSeq"/>
        </authorList>
    </citation>
    <scope>IDENTIFICATION</scope>
</reference>
<evidence type="ECO:0000256" key="1">
    <source>
        <dbReference type="PROSITE-ProRule" id="PRU00706"/>
    </source>
</evidence>
<dbReference type="InterPro" id="IPR013766">
    <property type="entry name" value="Thioredoxin_domain"/>
</dbReference>
<dbReference type="InterPro" id="IPR036249">
    <property type="entry name" value="Thioredoxin-like_sf"/>
</dbReference>
<sequence length="608" mass="69111">MASKKKEIQLQAVITSQTQWDEMLLNKGLTVVDVYQGWCGPCKAVVNLFRKLKNEYGEDNLLHFAVAEAETVVALLPFKDKCEPAFIFCLDGKMVDLVKGANGPLLTRKVIEMIERERKIVAGEIPRPELPELLIIEEKESDEEPEEEEPEEVEKYTVVIIKPDAVAIGKVEEIKQTITEAGFIILAEDEKILTDEQVRNFYQRKSEEPDFEDFVSFMLSAPSHMLVVSEGKQAQDVMPLVQEFEAHEEAAVEEEEEEESEMEEEEEEEALHETEIISGKPAGLKGALENQELLSLCDVEDSVEAASRQLAFFFPDFSKPKKGPDVERTLALIRPALLRERRDSVLKRIEEDGFEIAMQRELVLTEEQARVFYKEHEDQDYFPVLLQEMTSGPTLALSLVKENAIQKWRGLLGPKIVEEAKEQCPMSLRAEFAIENAPINQLHGSSTPDQAARELEFFFPVENTMAVIKPSALEEHKDEIINKVKDAGFIISEMKETQLTPEMAAEFYKNQEGKPFYNQLVDYMSNGPSMVMILTKENAVEEWRQLMGPSDPEKAREINPDSLRAKFAKDILHNAVHGASNEEHAAKNIKFVFGDVDLESLKHKYVYV</sequence>
<dbReference type="RefSeq" id="XP_072859877.1">
    <property type="nucleotide sequence ID" value="XM_073003776.1"/>
</dbReference>
<dbReference type="SUPFAM" id="SSF54919">
    <property type="entry name" value="Nucleoside diphosphate kinase, NDK"/>
    <property type="match status" value="3"/>
</dbReference>
<dbReference type="Proteomes" id="UP001652642">
    <property type="component" value="Chromosome 6"/>
</dbReference>
<evidence type="ECO:0000256" key="2">
    <source>
        <dbReference type="SAM" id="Coils"/>
    </source>
</evidence>
<dbReference type="SMART" id="SM00562">
    <property type="entry name" value="NDK"/>
    <property type="match status" value="3"/>
</dbReference>
<evidence type="ECO:0000259" key="3">
    <source>
        <dbReference type="SMART" id="SM00562"/>
    </source>
</evidence>
<dbReference type="GeneID" id="110076214"/>
<dbReference type="PROSITE" id="PS51374">
    <property type="entry name" value="NDPK_LIKE"/>
    <property type="match status" value="3"/>
</dbReference>